<reference evidence="1" key="1">
    <citation type="submission" date="2019-08" db="EMBL/GenBank/DDBJ databases">
        <title>The genome of the North American firefly Photinus pyralis.</title>
        <authorList>
            <consortium name="Photinus pyralis genome working group"/>
            <person name="Fallon T.R."/>
            <person name="Sander Lower S.E."/>
            <person name="Weng J.-K."/>
        </authorList>
    </citation>
    <scope>NUCLEOTIDE SEQUENCE</scope>
    <source>
        <strain evidence="1">TRF0915ILg1</strain>
        <tissue evidence="1">Whole body</tissue>
    </source>
</reference>
<name>A0A8K0CZH6_IGNLU</name>
<sequence length="181" mass="20861">MRSNIQTVFHNHHQVYILASSGDITDEDSEEDTLTINNLPNSQLLAEAEYSEDESTDDSLEKQLDNFVKNSEEVRCVYGNVYSDSDSEDNLPLSVFARKPHKKKKTKCFWEDNEVSDDFPKWQPAQSVDENLSPVELFNRFMDKEFIAIVVNHSNKYAFCKNLPGDISPEEMLCTYWNSCS</sequence>
<dbReference type="OrthoDB" id="6743118at2759"/>
<evidence type="ECO:0000313" key="2">
    <source>
        <dbReference type="Proteomes" id="UP000801492"/>
    </source>
</evidence>
<dbReference type="PANTHER" id="PTHR47055">
    <property type="entry name" value="DDE_TNP_1_7 DOMAIN-CONTAINING PROTEIN"/>
    <property type="match status" value="1"/>
</dbReference>
<dbReference type="PANTHER" id="PTHR47055:SF3">
    <property type="entry name" value="PHORBOL-ESTER_DAG-TYPE DOMAIN-CONTAINING PROTEIN"/>
    <property type="match status" value="1"/>
</dbReference>
<dbReference type="InterPro" id="IPR052638">
    <property type="entry name" value="PiggyBac_TE-derived"/>
</dbReference>
<organism evidence="1 2">
    <name type="scientific">Ignelater luminosus</name>
    <name type="common">Cucubano</name>
    <name type="synonym">Pyrophorus luminosus</name>
    <dbReference type="NCBI Taxonomy" id="2038154"/>
    <lineage>
        <taxon>Eukaryota</taxon>
        <taxon>Metazoa</taxon>
        <taxon>Ecdysozoa</taxon>
        <taxon>Arthropoda</taxon>
        <taxon>Hexapoda</taxon>
        <taxon>Insecta</taxon>
        <taxon>Pterygota</taxon>
        <taxon>Neoptera</taxon>
        <taxon>Endopterygota</taxon>
        <taxon>Coleoptera</taxon>
        <taxon>Polyphaga</taxon>
        <taxon>Elateriformia</taxon>
        <taxon>Elateroidea</taxon>
        <taxon>Elateridae</taxon>
        <taxon>Agrypninae</taxon>
        <taxon>Pyrophorini</taxon>
        <taxon>Ignelater</taxon>
    </lineage>
</organism>
<dbReference type="Proteomes" id="UP000801492">
    <property type="component" value="Unassembled WGS sequence"/>
</dbReference>
<dbReference type="GO" id="GO:0043565">
    <property type="term" value="F:sequence-specific DNA binding"/>
    <property type="evidence" value="ECO:0007669"/>
    <property type="project" value="TreeGrafter"/>
</dbReference>
<proteinExistence type="predicted"/>
<dbReference type="EMBL" id="VTPC01008104">
    <property type="protein sequence ID" value="KAF2893272.1"/>
    <property type="molecule type" value="Genomic_DNA"/>
</dbReference>
<protein>
    <recommendedName>
        <fullName evidence="3">PiggyBac transposable element-derived protein domain-containing protein</fullName>
    </recommendedName>
</protein>
<dbReference type="AlphaFoldDB" id="A0A8K0CZH6"/>
<gene>
    <name evidence="1" type="ORF">ILUMI_12900</name>
</gene>
<accession>A0A8K0CZH6</accession>
<evidence type="ECO:0008006" key="3">
    <source>
        <dbReference type="Google" id="ProtNLM"/>
    </source>
</evidence>
<evidence type="ECO:0000313" key="1">
    <source>
        <dbReference type="EMBL" id="KAF2893272.1"/>
    </source>
</evidence>
<comment type="caution">
    <text evidence="1">The sequence shown here is derived from an EMBL/GenBank/DDBJ whole genome shotgun (WGS) entry which is preliminary data.</text>
</comment>
<keyword evidence="2" id="KW-1185">Reference proteome</keyword>